<feature type="non-terminal residue" evidence="1">
    <location>
        <position position="75"/>
    </location>
</feature>
<proteinExistence type="predicted"/>
<accession>A0A0B6YGM3</accession>
<evidence type="ECO:0000313" key="1">
    <source>
        <dbReference type="EMBL" id="CEK55342.1"/>
    </source>
</evidence>
<name>A0A0B6YGM3_9EUPU</name>
<gene>
    <name evidence="1" type="primary">ORF24971</name>
</gene>
<organism evidence="1">
    <name type="scientific">Arion vulgaris</name>
    <dbReference type="NCBI Taxonomy" id="1028688"/>
    <lineage>
        <taxon>Eukaryota</taxon>
        <taxon>Metazoa</taxon>
        <taxon>Spiralia</taxon>
        <taxon>Lophotrochozoa</taxon>
        <taxon>Mollusca</taxon>
        <taxon>Gastropoda</taxon>
        <taxon>Heterobranchia</taxon>
        <taxon>Euthyneura</taxon>
        <taxon>Panpulmonata</taxon>
        <taxon>Eupulmonata</taxon>
        <taxon>Stylommatophora</taxon>
        <taxon>Helicina</taxon>
        <taxon>Arionoidea</taxon>
        <taxon>Arionidae</taxon>
        <taxon>Arion</taxon>
    </lineage>
</organism>
<dbReference type="AlphaFoldDB" id="A0A0B6YGM3"/>
<reference evidence="1" key="1">
    <citation type="submission" date="2014-12" db="EMBL/GenBank/DDBJ databases">
        <title>Insight into the proteome of Arion vulgaris.</title>
        <authorList>
            <person name="Aradska J."/>
            <person name="Bulat T."/>
            <person name="Smidak R."/>
            <person name="Sarate P."/>
            <person name="Gangsoo J."/>
            <person name="Sialana F."/>
            <person name="Bilban M."/>
            <person name="Lubec G."/>
        </authorList>
    </citation>
    <scope>NUCLEOTIDE SEQUENCE</scope>
    <source>
        <tissue evidence="1">Skin</tissue>
    </source>
</reference>
<protein>
    <submittedName>
        <fullName evidence="1">Uncharacterized protein</fullName>
    </submittedName>
</protein>
<sequence>AKSTSSGVFDDDVILAEKPVAAASVEDKDSVKLKDDRTVSLSSEVLQNLITLRVRAFIKNQKKANLDRLYLRTRG</sequence>
<dbReference type="EMBL" id="HACG01008477">
    <property type="protein sequence ID" value="CEK55342.1"/>
    <property type="molecule type" value="Transcribed_RNA"/>
</dbReference>
<feature type="non-terminal residue" evidence="1">
    <location>
        <position position="1"/>
    </location>
</feature>